<evidence type="ECO:0000313" key="2">
    <source>
        <dbReference type="Proteomes" id="UP000828390"/>
    </source>
</evidence>
<dbReference type="AlphaFoldDB" id="A0A9D4D6R7"/>
<accession>A0A9D4D6R7</accession>
<keyword evidence="2" id="KW-1185">Reference proteome</keyword>
<organism evidence="1 2">
    <name type="scientific">Dreissena polymorpha</name>
    <name type="common">Zebra mussel</name>
    <name type="synonym">Mytilus polymorpha</name>
    <dbReference type="NCBI Taxonomy" id="45954"/>
    <lineage>
        <taxon>Eukaryota</taxon>
        <taxon>Metazoa</taxon>
        <taxon>Spiralia</taxon>
        <taxon>Lophotrochozoa</taxon>
        <taxon>Mollusca</taxon>
        <taxon>Bivalvia</taxon>
        <taxon>Autobranchia</taxon>
        <taxon>Heteroconchia</taxon>
        <taxon>Euheterodonta</taxon>
        <taxon>Imparidentia</taxon>
        <taxon>Neoheterodontei</taxon>
        <taxon>Myida</taxon>
        <taxon>Dreissenoidea</taxon>
        <taxon>Dreissenidae</taxon>
        <taxon>Dreissena</taxon>
    </lineage>
</organism>
<dbReference type="EMBL" id="JAIWYP010000011">
    <property type="protein sequence ID" value="KAH3739725.1"/>
    <property type="molecule type" value="Genomic_DNA"/>
</dbReference>
<dbReference type="Proteomes" id="UP000828390">
    <property type="component" value="Unassembled WGS sequence"/>
</dbReference>
<name>A0A9D4D6R7_DREPO</name>
<evidence type="ECO:0000313" key="1">
    <source>
        <dbReference type="EMBL" id="KAH3739725.1"/>
    </source>
</evidence>
<gene>
    <name evidence="1" type="ORF">DPMN_046412</name>
</gene>
<proteinExistence type="predicted"/>
<protein>
    <submittedName>
        <fullName evidence="1">Uncharacterized protein</fullName>
    </submittedName>
</protein>
<comment type="caution">
    <text evidence="1">The sequence shown here is derived from an EMBL/GenBank/DDBJ whole genome shotgun (WGS) entry which is preliminary data.</text>
</comment>
<sequence>MRNASLCQSMWISCLENARWTADKESDFLCHMFLHAECSQVTSKQIHFKAKFSCLVDNCALPLTEMRQMPCAGIDNFQRIHVRRKAKKSRKVSLSYKRTGMFLTRPREGADLSAATLVAYEIRPISK</sequence>
<reference evidence="1" key="2">
    <citation type="submission" date="2020-11" db="EMBL/GenBank/DDBJ databases">
        <authorList>
            <person name="McCartney M.A."/>
            <person name="Auch B."/>
            <person name="Kono T."/>
            <person name="Mallez S."/>
            <person name="Becker A."/>
            <person name="Gohl D.M."/>
            <person name="Silverstein K.A.T."/>
            <person name="Koren S."/>
            <person name="Bechman K.B."/>
            <person name="Herman A."/>
            <person name="Abrahante J.E."/>
            <person name="Garbe J."/>
        </authorList>
    </citation>
    <scope>NUCLEOTIDE SEQUENCE</scope>
    <source>
        <strain evidence="1">Duluth1</strain>
        <tissue evidence="1">Whole animal</tissue>
    </source>
</reference>
<reference evidence="1" key="1">
    <citation type="journal article" date="2019" name="bioRxiv">
        <title>The Genome of the Zebra Mussel, Dreissena polymorpha: A Resource for Invasive Species Research.</title>
        <authorList>
            <person name="McCartney M.A."/>
            <person name="Auch B."/>
            <person name="Kono T."/>
            <person name="Mallez S."/>
            <person name="Zhang Y."/>
            <person name="Obille A."/>
            <person name="Becker A."/>
            <person name="Abrahante J.E."/>
            <person name="Garbe J."/>
            <person name="Badalamenti J.P."/>
            <person name="Herman A."/>
            <person name="Mangelson H."/>
            <person name="Liachko I."/>
            <person name="Sullivan S."/>
            <person name="Sone E.D."/>
            <person name="Koren S."/>
            <person name="Silverstein K.A.T."/>
            <person name="Beckman K.B."/>
            <person name="Gohl D.M."/>
        </authorList>
    </citation>
    <scope>NUCLEOTIDE SEQUENCE</scope>
    <source>
        <strain evidence="1">Duluth1</strain>
        <tissue evidence="1">Whole animal</tissue>
    </source>
</reference>